<protein>
    <submittedName>
        <fullName evidence="4">RNA methyltransferase, putative</fullName>
    </submittedName>
</protein>
<dbReference type="AlphaFoldDB" id="A0A1J1H2L3"/>
<name>A0A1J1H2L3_PLARL</name>
<dbReference type="PANTHER" id="PTHR43191:SF7">
    <property type="entry name" value="OBP33PEP LIKE PROTEIN"/>
    <property type="match status" value="1"/>
</dbReference>
<dbReference type="InterPro" id="IPR001537">
    <property type="entry name" value="SpoU_MeTrfase"/>
</dbReference>
<evidence type="ECO:0000259" key="3">
    <source>
        <dbReference type="Pfam" id="PF00588"/>
    </source>
</evidence>
<proteinExistence type="predicted"/>
<keyword evidence="5" id="KW-1185">Reference proteome</keyword>
<keyword evidence="2 4" id="KW-0808">Transferase</keyword>
<dbReference type="SUPFAM" id="SSF75217">
    <property type="entry name" value="alpha/beta knot"/>
    <property type="match status" value="1"/>
</dbReference>
<dbReference type="Proteomes" id="UP000220158">
    <property type="component" value="Chromosome 6"/>
</dbReference>
<organism evidence="4 5">
    <name type="scientific">Plasmodium relictum</name>
    <dbReference type="NCBI Taxonomy" id="85471"/>
    <lineage>
        <taxon>Eukaryota</taxon>
        <taxon>Sar</taxon>
        <taxon>Alveolata</taxon>
        <taxon>Apicomplexa</taxon>
        <taxon>Aconoidasida</taxon>
        <taxon>Haemosporida</taxon>
        <taxon>Plasmodiidae</taxon>
        <taxon>Plasmodium</taxon>
        <taxon>Plasmodium (Haemamoeba)</taxon>
    </lineage>
</organism>
<evidence type="ECO:0000256" key="2">
    <source>
        <dbReference type="ARBA" id="ARBA00022679"/>
    </source>
</evidence>
<keyword evidence="1 4" id="KW-0489">Methyltransferase</keyword>
<dbReference type="GO" id="GO:0003723">
    <property type="term" value="F:RNA binding"/>
    <property type="evidence" value="ECO:0007669"/>
    <property type="project" value="InterPro"/>
</dbReference>
<dbReference type="GO" id="GO:0032259">
    <property type="term" value="P:methylation"/>
    <property type="evidence" value="ECO:0007669"/>
    <property type="project" value="UniProtKB-KW"/>
</dbReference>
<dbReference type="EMBL" id="LN835301">
    <property type="protein sequence ID" value="CRG99169.1"/>
    <property type="molecule type" value="Genomic_DNA"/>
</dbReference>
<dbReference type="VEuPathDB" id="PlasmoDB:PRELSG_0614400"/>
<gene>
    <name evidence="4" type="ORF">PRELSG_0614400</name>
</gene>
<dbReference type="OMA" id="CDHFVYI"/>
<accession>A0A1J1H2L3</accession>
<dbReference type="GO" id="GO:0006396">
    <property type="term" value="P:RNA processing"/>
    <property type="evidence" value="ECO:0007669"/>
    <property type="project" value="InterPro"/>
</dbReference>
<evidence type="ECO:0000313" key="5">
    <source>
        <dbReference type="Proteomes" id="UP000220158"/>
    </source>
</evidence>
<sequence length="267" mass="31189">MDKFNETEVIDENNEMNENKEINKIEEINKEEEVSKRDVSTYIMKSKEESKNLIKHNNKNQINMYVVIYNISKKKNIGSIIRSCVAFNVNKIFIIGKKKKEISFFGNMGTYQYICIEYFDNIIELKDYLKKNNILLYGCEITNNSISVTEKPFIKDTAFLFGNEGTGIDDKILNYCDKIIYIPQYGNGTSSLNVSISCSIILHNFAIWANYKEIEIKNKKFIIQKCKSKLDNYLYPSDDLLKEINSKRLMRSEKQKDYNIISLSDLL</sequence>
<feature type="domain" description="tRNA/rRNA methyltransferase SpoU type" evidence="3">
    <location>
        <begin position="64"/>
        <end position="203"/>
    </location>
</feature>
<dbReference type="RefSeq" id="XP_028532177.1">
    <property type="nucleotide sequence ID" value="XM_028675605.1"/>
</dbReference>
<dbReference type="Gene3D" id="3.40.1280.10">
    <property type="match status" value="1"/>
</dbReference>
<evidence type="ECO:0000313" key="4">
    <source>
        <dbReference type="EMBL" id="CRG99169.1"/>
    </source>
</evidence>
<dbReference type="PANTHER" id="PTHR43191">
    <property type="entry name" value="RRNA METHYLTRANSFERASE 3"/>
    <property type="match status" value="1"/>
</dbReference>
<dbReference type="KEGG" id="prel:PRELSG_0614400"/>
<dbReference type="Pfam" id="PF00588">
    <property type="entry name" value="SpoU_methylase"/>
    <property type="match status" value="1"/>
</dbReference>
<dbReference type="GeneID" id="39735270"/>
<dbReference type="GO" id="GO:0008173">
    <property type="term" value="F:RNA methyltransferase activity"/>
    <property type="evidence" value="ECO:0007669"/>
    <property type="project" value="InterPro"/>
</dbReference>
<dbReference type="InterPro" id="IPR051259">
    <property type="entry name" value="rRNA_Methyltransferase"/>
</dbReference>
<reference evidence="4 5" key="1">
    <citation type="submission" date="2015-04" db="EMBL/GenBank/DDBJ databases">
        <authorList>
            <consortium name="Pathogen Informatics"/>
        </authorList>
    </citation>
    <scope>NUCLEOTIDE SEQUENCE [LARGE SCALE GENOMIC DNA]</scope>
    <source>
        <strain evidence="4 5">SGS1</strain>
    </source>
</reference>
<evidence type="ECO:0000256" key="1">
    <source>
        <dbReference type="ARBA" id="ARBA00022603"/>
    </source>
</evidence>
<dbReference type="InterPro" id="IPR029028">
    <property type="entry name" value="Alpha/beta_knot_MTases"/>
</dbReference>
<dbReference type="OrthoDB" id="270651at2759"/>
<dbReference type="CDD" id="cd18096">
    <property type="entry name" value="SpoU-like"/>
    <property type="match status" value="1"/>
</dbReference>
<dbReference type="InterPro" id="IPR029026">
    <property type="entry name" value="tRNA_m1G_MTases_N"/>
</dbReference>